<dbReference type="AlphaFoldDB" id="A0A9Q6EKW8"/>
<accession>A0A9Q6EKW8</accession>
<protein>
    <submittedName>
        <fullName evidence="1">Uncharacterized protein</fullName>
    </submittedName>
</protein>
<sequence>MIFFTVFLGCCFFRDKLTYKSYLEIPKIRLKLFVKINQINLKREKINHSGITGKTGLKVFDNKALTIGLFAKLRFKCYTSQKPQLDDGVL</sequence>
<comment type="caution">
    <text evidence="1">The sequence shown here is derived from an EMBL/GenBank/DDBJ whole genome shotgun (WGS) entry which is preliminary data.</text>
</comment>
<evidence type="ECO:0000313" key="2">
    <source>
        <dbReference type="Proteomes" id="UP000222310"/>
    </source>
</evidence>
<gene>
    <name evidence="1" type="ORF">VF08_15320</name>
</gene>
<proteinExistence type="predicted"/>
<dbReference type="Proteomes" id="UP000222310">
    <property type="component" value="Unassembled WGS sequence"/>
</dbReference>
<evidence type="ECO:0000313" key="1">
    <source>
        <dbReference type="EMBL" id="PHK03344.1"/>
    </source>
</evidence>
<organism evidence="1 2">
    <name type="scientific">Nostoc linckia z8</name>
    <dbReference type="NCBI Taxonomy" id="1628746"/>
    <lineage>
        <taxon>Bacteria</taxon>
        <taxon>Bacillati</taxon>
        <taxon>Cyanobacteriota</taxon>
        <taxon>Cyanophyceae</taxon>
        <taxon>Nostocales</taxon>
        <taxon>Nostocaceae</taxon>
        <taxon>Nostoc</taxon>
    </lineage>
</organism>
<reference evidence="1 2" key="1">
    <citation type="submission" date="2015-02" db="EMBL/GenBank/DDBJ databases">
        <title>Nostoc linckia genome annotation.</title>
        <authorList>
            <person name="Zhou Z."/>
        </authorList>
    </citation>
    <scope>NUCLEOTIDE SEQUENCE [LARGE SCALE GENOMIC DNA]</scope>
    <source>
        <strain evidence="2">z8</strain>
    </source>
</reference>
<name>A0A9Q6EKW8_NOSLI</name>
<dbReference type="EMBL" id="LAHD01000039">
    <property type="protein sequence ID" value="PHK03344.1"/>
    <property type="molecule type" value="Genomic_DNA"/>
</dbReference>